<dbReference type="EMBL" id="Y09143">
    <property type="protein sequence ID" value="CAB44223.1"/>
    <property type="molecule type" value="mRNA"/>
</dbReference>
<keyword evidence="4" id="KW-0732">Signal</keyword>
<dbReference type="PANTHER" id="PTHR11071">
    <property type="entry name" value="PEPTIDYL-PROLYL CIS-TRANS ISOMERASE"/>
    <property type="match status" value="1"/>
</dbReference>
<feature type="signal peptide" evidence="4">
    <location>
        <begin position="1"/>
        <end position="22"/>
    </location>
</feature>
<dbReference type="Pfam" id="PF00160">
    <property type="entry name" value="Pro_isomerase"/>
    <property type="match status" value="1"/>
</dbReference>
<evidence type="ECO:0000259" key="5">
    <source>
        <dbReference type="PROSITE" id="PS50072"/>
    </source>
</evidence>
<gene>
    <name evidence="6" type="primary">cypB</name>
    <name evidence="6" type="synonym">cyclophilin B</name>
</gene>
<dbReference type="Gene3D" id="2.40.100.10">
    <property type="entry name" value="Cyclophilin-like"/>
    <property type="match status" value="1"/>
</dbReference>
<dbReference type="EC" id="5.2.1.8" evidence="4"/>
<evidence type="ECO:0000256" key="1">
    <source>
        <dbReference type="ARBA" id="ARBA00000971"/>
    </source>
</evidence>
<dbReference type="GO" id="GO:0006457">
    <property type="term" value="P:protein folding"/>
    <property type="evidence" value="ECO:0007669"/>
    <property type="project" value="TreeGrafter"/>
</dbReference>
<dbReference type="SUPFAM" id="SSF50891">
    <property type="entry name" value="Cyclophilin-like"/>
    <property type="match status" value="1"/>
</dbReference>
<comment type="function">
    <text evidence="4">PPIases accelerate the folding of proteins. It catalyzes the cis-trans isomerization of proline imidic peptide bonds in oligopeptides.</text>
</comment>
<sequence>MKVACGFGVLLVICLQSCLVSAACENETNYDPVVTHKAFFDISIGSKPIGRIVFGLFADLCPYTVRNFASLVLGNTTNSDWHITCDKSSIFHRTINNFMIQGGDFTSQNGYGGLSIYGKYFNDENFKLCHHGFGWLGMANCGPNTNGAQYYISTVDTPWLDGLHNIFGIVLEGAFVVRAIEKNPTSKGENIKDRPILAVVITDCGMLELEKPFTVPKTPVKEC</sequence>
<proteinExistence type="evidence at transcript level"/>
<evidence type="ECO:0000256" key="3">
    <source>
        <dbReference type="ARBA" id="ARBA00023235"/>
    </source>
</evidence>
<dbReference type="GO" id="GO:0003755">
    <property type="term" value="F:peptidyl-prolyl cis-trans isomerase activity"/>
    <property type="evidence" value="ECO:0007669"/>
    <property type="project" value="UniProtKB-UniRule"/>
</dbReference>
<evidence type="ECO:0000313" key="6">
    <source>
        <dbReference type="EMBL" id="CAB44223.1"/>
    </source>
</evidence>
<organism evidence="6">
    <name type="scientific">Lumbricus rubellus</name>
    <name type="common">Humus earthworm</name>
    <dbReference type="NCBI Taxonomy" id="35632"/>
    <lineage>
        <taxon>Eukaryota</taxon>
        <taxon>Metazoa</taxon>
        <taxon>Spiralia</taxon>
        <taxon>Lophotrochozoa</taxon>
        <taxon>Annelida</taxon>
        <taxon>Clitellata</taxon>
        <taxon>Oligochaeta</taxon>
        <taxon>Crassiclitellata</taxon>
        <taxon>Lumbricina</taxon>
        <taxon>Lumbricidae</taxon>
        <taxon>Lumbricinae</taxon>
        <taxon>Lumbricus</taxon>
    </lineage>
</organism>
<feature type="chain" id="PRO_5006529446" description="Peptidyl-prolyl cis-trans isomerase" evidence="4">
    <location>
        <begin position="23"/>
        <end position="223"/>
    </location>
</feature>
<comment type="similarity">
    <text evidence="4">Belongs to the cyclophilin-type PPIase family.</text>
</comment>
<protein>
    <recommendedName>
        <fullName evidence="4">Peptidyl-prolyl cis-trans isomerase</fullName>
        <shortName evidence="4">PPIase</shortName>
        <ecNumber evidence="4">5.2.1.8</ecNumber>
    </recommendedName>
</protein>
<keyword evidence="3 4" id="KW-0413">Isomerase</keyword>
<dbReference type="AlphaFoldDB" id="Q94611"/>
<keyword evidence="2 4" id="KW-0697">Rotamase</keyword>
<dbReference type="GO" id="GO:0005737">
    <property type="term" value="C:cytoplasm"/>
    <property type="evidence" value="ECO:0007669"/>
    <property type="project" value="TreeGrafter"/>
</dbReference>
<accession>Q94611</accession>
<dbReference type="InterPro" id="IPR029000">
    <property type="entry name" value="Cyclophilin-like_dom_sf"/>
</dbReference>
<evidence type="ECO:0000256" key="4">
    <source>
        <dbReference type="RuleBase" id="RU363019"/>
    </source>
</evidence>
<dbReference type="PROSITE" id="PS50072">
    <property type="entry name" value="CSA_PPIASE_2"/>
    <property type="match status" value="1"/>
</dbReference>
<dbReference type="InterPro" id="IPR002130">
    <property type="entry name" value="Cyclophilin-type_PPIase_dom"/>
</dbReference>
<feature type="domain" description="PPIase cyclophilin-type" evidence="5">
    <location>
        <begin position="39"/>
        <end position="206"/>
    </location>
</feature>
<dbReference type="PRINTS" id="PR00153">
    <property type="entry name" value="CSAPPISMRASE"/>
</dbReference>
<comment type="catalytic activity">
    <reaction evidence="1 4">
        <text>[protein]-peptidylproline (omega=180) = [protein]-peptidylproline (omega=0)</text>
        <dbReference type="Rhea" id="RHEA:16237"/>
        <dbReference type="Rhea" id="RHEA-COMP:10747"/>
        <dbReference type="Rhea" id="RHEA-COMP:10748"/>
        <dbReference type="ChEBI" id="CHEBI:83833"/>
        <dbReference type="ChEBI" id="CHEBI:83834"/>
        <dbReference type="EC" id="5.2.1.8"/>
    </reaction>
</comment>
<dbReference type="FunFam" id="2.40.100.10:FF:000025">
    <property type="entry name" value="Peptidyl-prolyl cis-trans isomerase CYP19-2"/>
    <property type="match status" value="1"/>
</dbReference>
<dbReference type="GO" id="GO:0016018">
    <property type="term" value="F:cyclosporin A binding"/>
    <property type="evidence" value="ECO:0007669"/>
    <property type="project" value="TreeGrafter"/>
</dbReference>
<name>Q94611_LUMRU</name>
<evidence type="ECO:0000256" key="2">
    <source>
        <dbReference type="ARBA" id="ARBA00023110"/>
    </source>
</evidence>
<reference evidence="6" key="1">
    <citation type="journal article" date="1999" name="Biochim. Biophys. Acta">
        <title>Characterisation and quantification of earthworm cyclophilins: identification of invariant and heavy metal responsive isoforms.</title>
        <authorList>
            <person name="Sturzenbaum S.R."/>
            <person name="Morgan A.J."/>
            <person name="Kille P."/>
        </authorList>
    </citation>
    <scope>NUCLEOTIDE SEQUENCE</scope>
</reference>
<dbReference type="PANTHER" id="PTHR11071:SF561">
    <property type="entry name" value="PEPTIDYL-PROLYL CIS-TRANS ISOMERASE D-RELATED"/>
    <property type="match status" value="1"/>
</dbReference>
<dbReference type="PROSITE" id="PS51257">
    <property type="entry name" value="PROKAR_LIPOPROTEIN"/>
    <property type="match status" value="1"/>
</dbReference>